<accession>A0A5M3XXR5</accession>
<evidence type="ECO:0000256" key="1">
    <source>
        <dbReference type="SAM" id="MobiDB-lite"/>
    </source>
</evidence>
<dbReference type="SUPFAM" id="SSF48452">
    <property type="entry name" value="TPR-like"/>
    <property type="match status" value="1"/>
</dbReference>
<dbReference type="AlphaFoldDB" id="A0A5M3XXR5"/>
<keyword evidence="3" id="KW-1185">Reference proteome</keyword>
<organism evidence="2 3">
    <name type="scientific">Acrocarpospora pleiomorpha</name>
    <dbReference type="NCBI Taxonomy" id="90975"/>
    <lineage>
        <taxon>Bacteria</taxon>
        <taxon>Bacillati</taxon>
        <taxon>Actinomycetota</taxon>
        <taxon>Actinomycetes</taxon>
        <taxon>Streptosporangiales</taxon>
        <taxon>Streptosporangiaceae</taxon>
        <taxon>Acrocarpospora</taxon>
    </lineage>
</organism>
<comment type="caution">
    <text evidence="2">The sequence shown here is derived from an EMBL/GenBank/DDBJ whole genome shotgun (WGS) entry which is preliminary data.</text>
</comment>
<gene>
    <name evidence="2" type="ORF">Aple_086490</name>
</gene>
<dbReference type="Pfam" id="PF13374">
    <property type="entry name" value="TPR_10"/>
    <property type="match status" value="1"/>
</dbReference>
<feature type="region of interest" description="Disordered" evidence="1">
    <location>
        <begin position="1"/>
        <end position="97"/>
    </location>
</feature>
<name>A0A5M3XXR5_9ACTN</name>
<proteinExistence type="predicted"/>
<evidence type="ECO:0000313" key="2">
    <source>
        <dbReference type="EMBL" id="GES25750.1"/>
    </source>
</evidence>
<dbReference type="Proteomes" id="UP000377595">
    <property type="component" value="Unassembled WGS sequence"/>
</dbReference>
<dbReference type="RefSeq" id="WP_218038793.1">
    <property type="nucleotide sequence ID" value="NZ_BAAAHM010000048.1"/>
</dbReference>
<dbReference type="Gene3D" id="1.25.40.10">
    <property type="entry name" value="Tetratricopeptide repeat domain"/>
    <property type="match status" value="1"/>
</dbReference>
<evidence type="ECO:0008006" key="4">
    <source>
        <dbReference type="Google" id="ProtNLM"/>
    </source>
</evidence>
<sequence length="162" mass="17253">MGEVALVHRPHRPSYDESPDAAKVKSSAKGRLGKRLGDIPGSPGSPSDLGGHRVTAGRYISGASRSVSGWRSDRPTGVARSRPSQAYPGPVPRGRKAGILVAGPRTNTLTFRSNLAYAYREAGDLDRAIPLYEQTLADCERVLGSDHPITIRVQGNLATVRG</sequence>
<evidence type="ECO:0000313" key="3">
    <source>
        <dbReference type="Proteomes" id="UP000377595"/>
    </source>
</evidence>
<feature type="compositionally biased region" description="Low complexity" evidence="1">
    <location>
        <begin position="38"/>
        <end position="49"/>
    </location>
</feature>
<dbReference type="InterPro" id="IPR011990">
    <property type="entry name" value="TPR-like_helical_dom_sf"/>
</dbReference>
<dbReference type="EMBL" id="BLAF01000073">
    <property type="protein sequence ID" value="GES25750.1"/>
    <property type="molecule type" value="Genomic_DNA"/>
</dbReference>
<protein>
    <recommendedName>
        <fullName evidence="4">Tetratricopeptide repeat protein</fullName>
    </recommendedName>
</protein>
<reference evidence="2 3" key="1">
    <citation type="submission" date="2019-10" db="EMBL/GenBank/DDBJ databases">
        <title>Whole genome shotgun sequence of Acrocarpospora pleiomorpha NBRC 16267.</title>
        <authorList>
            <person name="Ichikawa N."/>
            <person name="Kimura A."/>
            <person name="Kitahashi Y."/>
            <person name="Komaki H."/>
            <person name="Oguchi A."/>
        </authorList>
    </citation>
    <scope>NUCLEOTIDE SEQUENCE [LARGE SCALE GENOMIC DNA]</scope>
    <source>
        <strain evidence="2 3">NBRC 16267</strain>
    </source>
</reference>